<protein>
    <recommendedName>
        <fullName evidence="2">Amidohydrolase 3 domain-containing protein</fullName>
    </recommendedName>
</protein>
<dbReference type="InterPro" id="IPR011059">
    <property type="entry name" value="Metal-dep_hydrolase_composite"/>
</dbReference>
<dbReference type="GO" id="GO:0016810">
    <property type="term" value="F:hydrolase activity, acting on carbon-nitrogen (but not peptide) bonds"/>
    <property type="evidence" value="ECO:0007669"/>
    <property type="project" value="InterPro"/>
</dbReference>
<dbReference type="EMBL" id="UINC01188791">
    <property type="protein sequence ID" value="SVE02175.1"/>
    <property type="molecule type" value="Genomic_DNA"/>
</dbReference>
<name>A0A383A4N2_9ZZZZ</name>
<feature type="non-terminal residue" evidence="1">
    <location>
        <position position="39"/>
    </location>
</feature>
<sequence length="39" mass="4210">MRLILTNCNVIDCVNADPKAQATVVIEDGRILEVRDGGP</sequence>
<dbReference type="SUPFAM" id="SSF51338">
    <property type="entry name" value="Composite domain of metallo-dependent hydrolases"/>
    <property type="match status" value="1"/>
</dbReference>
<evidence type="ECO:0000313" key="1">
    <source>
        <dbReference type="EMBL" id="SVE02175.1"/>
    </source>
</evidence>
<reference evidence="1" key="1">
    <citation type="submission" date="2018-05" db="EMBL/GenBank/DDBJ databases">
        <authorList>
            <person name="Lanie J.A."/>
            <person name="Ng W.-L."/>
            <person name="Kazmierczak K.M."/>
            <person name="Andrzejewski T.M."/>
            <person name="Davidsen T.M."/>
            <person name="Wayne K.J."/>
            <person name="Tettelin H."/>
            <person name="Glass J.I."/>
            <person name="Rusch D."/>
            <person name="Podicherti R."/>
            <person name="Tsui H.-C.T."/>
            <person name="Winkler M.E."/>
        </authorList>
    </citation>
    <scope>NUCLEOTIDE SEQUENCE</scope>
</reference>
<evidence type="ECO:0008006" key="2">
    <source>
        <dbReference type="Google" id="ProtNLM"/>
    </source>
</evidence>
<dbReference type="Gene3D" id="2.30.40.10">
    <property type="entry name" value="Urease, subunit C, domain 1"/>
    <property type="match status" value="1"/>
</dbReference>
<dbReference type="AlphaFoldDB" id="A0A383A4N2"/>
<gene>
    <name evidence="1" type="ORF">METZ01_LOCUS455029</name>
</gene>
<proteinExistence type="predicted"/>
<organism evidence="1">
    <name type="scientific">marine metagenome</name>
    <dbReference type="NCBI Taxonomy" id="408172"/>
    <lineage>
        <taxon>unclassified sequences</taxon>
        <taxon>metagenomes</taxon>
        <taxon>ecological metagenomes</taxon>
    </lineage>
</organism>
<accession>A0A383A4N2</accession>